<feature type="non-terminal residue" evidence="1">
    <location>
        <position position="1"/>
    </location>
</feature>
<dbReference type="AlphaFoldDB" id="A0A0F8Y3X0"/>
<evidence type="ECO:0000313" key="1">
    <source>
        <dbReference type="EMBL" id="KKK68335.1"/>
    </source>
</evidence>
<comment type="caution">
    <text evidence="1">The sequence shown here is derived from an EMBL/GenBank/DDBJ whole genome shotgun (WGS) entry which is preliminary data.</text>
</comment>
<dbReference type="EMBL" id="LAZR01059187">
    <property type="protein sequence ID" value="KKK68335.1"/>
    <property type="molecule type" value="Genomic_DNA"/>
</dbReference>
<reference evidence="1" key="1">
    <citation type="journal article" date="2015" name="Nature">
        <title>Complex archaea that bridge the gap between prokaryotes and eukaryotes.</title>
        <authorList>
            <person name="Spang A."/>
            <person name="Saw J.H."/>
            <person name="Jorgensen S.L."/>
            <person name="Zaremba-Niedzwiedzka K."/>
            <person name="Martijn J."/>
            <person name="Lind A.E."/>
            <person name="van Eijk R."/>
            <person name="Schleper C."/>
            <person name="Guy L."/>
            <person name="Ettema T.J."/>
        </authorList>
    </citation>
    <scope>NUCLEOTIDE SEQUENCE</scope>
</reference>
<sequence>ALGNIFTRRNIYTDMAGAGWSAITGELGDAQKAMTARELKNVPFARRIFKETNPLYEDVEDLERLSIEEGTRRHKQNRELSEIYSLTEIEKEELRVAPSEQARKNIYRKRMSKRSVEFREFIKQQPQVDRKRLINRRKAMQRHIGLSNWWYDLMELSPESRAVAFYSRWYESDSETREDLIKTARRIGGIMSGRFMATFRRLERG</sequence>
<organism evidence="1">
    <name type="scientific">marine sediment metagenome</name>
    <dbReference type="NCBI Taxonomy" id="412755"/>
    <lineage>
        <taxon>unclassified sequences</taxon>
        <taxon>metagenomes</taxon>
        <taxon>ecological metagenomes</taxon>
    </lineage>
</organism>
<proteinExistence type="predicted"/>
<gene>
    <name evidence="1" type="ORF">LCGC14_2945090</name>
</gene>
<accession>A0A0F8Y3X0</accession>
<name>A0A0F8Y3X0_9ZZZZ</name>
<protein>
    <submittedName>
        <fullName evidence="1">Uncharacterized protein</fullName>
    </submittedName>
</protein>